<dbReference type="PANTHER" id="PTHR43077:SF10">
    <property type="entry name" value="TRANSPORT PERMEASE PROTEIN"/>
    <property type="match status" value="1"/>
</dbReference>
<accession>A0A1L7CLG1</accession>
<feature type="transmembrane region" description="Helical" evidence="6">
    <location>
        <begin position="529"/>
        <end position="547"/>
    </location>
</feature>
<feature type="domain" description="ABC-2 type transporter transmembrane" evidence="7">
    <location>
        <begin position="487"/>
        <end position="699"/>
    </location>
</feature>
<dbReference type="Pfam" id="PF12698">
    <property type="entry name" value="ABC2_membrane_3"/>
    <property type="match status" value="2"/>
</dbReference>
<feature type="region of interest" description="Disordered" evidence="5">
    <location>
        <begin position="840"/>
        <end position="881"/>
    </location>
</feature>
<feature type="compositionally biased region" description="Polar residues" evidence="5">
    <location>
        <begin position="190"/>
        <end position="204"/>
    </location>
</feature>
<evidence type="ECO:0000313" key="8">
    <source>
        <dbReference type="EMBL" id="APT86707.1"/>
    </source>
</evidence>
<feature type="transmembrane region" description="Helical" evidence="6">
    <location>
        <begin position="681"/>
        <end position="702"/>
    </location>
</feature>
<feature type="compositionally biased region" description="Polar residues" evidence="5">
    <location>
        <begin position="867"/>
        <end position="881"/>
    </location>
</feature>
<dbReference type="InterPro" id="IPR051328">
    <property type="entry name" value="T7SS_ABC-Transporter"/>
</dbReference>
<protein>
    <submittedName>
        <fullName evidence="8">Membrane protein</fullName>
    </submittedName>
</protein>
<dbReference type="Proteomes" id="UP000185479">
    <property type="component" value="Chromosome"/>
</dbReference>
<dbReference type="Gene3D" id="3.40.1710.10">
    <property type="entry name" value="abc type-2 transporter like domain"/>
    <property type="match status" value="1"/>
</dbReference>
<evidence type="ECO:0000256" key="3">
    <source>
        <dbReference type="ARBA" id="ARBA00022989"/>
    </source>
</evidence>
<feature type="transmembrane region" description="Helical" evidence="6">
    <location>
        <begin position="767"/>
        <end position="789"/>
    </location>
</feature>
<evidence type="ECO:0000256" key="2">
    <source>
        <dbReference type="ARBA" id="ARBA00022692"/>
    </source>
</evidence>
<dbReference type="PANTHER" id="PTHR43077">
    <property type="entry name" value="TRANSPORT PERMEASE YVFS-RELATED"/>
    <property type="match status" value="1"/>
</dbReference>
<dbReference type="AlphaFoldDB" id="A0A1L7CLG1"/>
<evidence type="ECO:0000259" key="7">
    <source>
        <dbReference type="Pfam" id="PF12698"/>
    </source>
</evidence>
<dbReference type="InterPro" id="IPR017501">
    <property type="entry name" value="Phage_infect_YhgE_C"/>
</dbReference>
<feature type="transmembrane region" description="Helical" evidence="6">
    <location>
        <begin position="21"/>
        <end position="44"/>
    </location>
</feature>
<feature type="transmembrane region" description="Helical" evidence="6">
    <location>
        <begin position="795"/>
        <end position="818"/>
    </location>
</feature>
<evidence type="ECO:0000313" key="9">
    <source>
        <dbReference type="Proteomes" id="UP000185479"/>
    </source>
</evidence>
<name>A0A1L7CLG1_CORFL</name>
<dbReference type="InterPro" id="IPR013525">
    <property type="entry name" value="ABC2_TM"/>
</dbReference>
<dbReference type="GO" id="GO:0140359">
    <property type="term" value="F:ABC-type transporter activity"/>
    <property type="evidence" value="ECO:0007669"/>
    <property type="project" value="InterPro"/>
</dbReference>
<evidence type="ECO:0000256" key="4">
    <source>
        <dbReference type="ARBA" id="ARBA00023136"/>
    </source>
</evidence>
<keyword evidence="4 6" id="KW-0472">Membrane</keyword>
<feature type="compositionally biased region" description="Basic and acidic residues" evidence="5">
    <location>
        <begin position="840"/>
        <end position="866"/>
    </location>
</feature>
<reference evidence="8 9" key="1">
    <citation type="submission" date="2014-08" db="EMBL/GenBank/DDBJ databases">
        <title>Complete genome sequence of Corynebacterium flavescens OJ8(T)(=DSM 20296(T)), isolated from cheese.</title>
        <authorList>
            <person name="Ruckert C."/>
            <person name="Albersmeier A."/>
            <person name="Winkler A."/>
            <person name="Kalinowski J."/>
        </authorList>
    </citation>
    <scope>NUCLEOTIDE SEQUENCE [LARGE SCALE GENOMIC DNA]</scope>
    <source>
        <strain evidence="8 9">OJ8</strain>
    </source>
</reference>
<feature type="domain" description="ABC-2 type transporter transmembrane" evidence="7">
    <location>
        <begin position="27"/>
        <end position="176"/>
    </location>
</feature>
<dbReference type="EMBL" id="CP009246">
    <property type="protein sequence ID" value="APT86707.1"/>
    <property type="molecule type" value="Genomic_DNA"/>
</dbReference>
<gene>
    <name evidence="8" type="ORF">CFLV_05580</name>
</gene>
<dbReference type="RefSeq" id="WP_075729703.1">
    <property type="nucleotide sequence ID" value="NZ_BJNB01000036.1"/>
</dbReference>
<dbReference type="GeneID" id="82880186"/>
<feature type="transmembrane region" description="Helical" evidence="6">
    <location>
        <begin position="596"/>
        <end position="618"/>
    </location>
</feature>
<keyword evidence="3 6" id="KW-1133">Transmembrane helix</keyword>
<dbReference type="NCBIfam" id="TIGR03062">
    <property type="entry name" value="pip_yhgE_Cterm"/>
    <property type="match status" value="1"/>
</dbReference>
<comment type="subcellular location">
    <subcellularLocation>
        <location evidence="1">Membrane</location>
        <topology evidence="1">Multi-pass membrane protein</topology>
    </subcellularLocation>
</comment>
<proteinExistence type="predicted"/>
<evidence type="ECO:0000256" key="5">
    <source>
        <dbReference type="SAM" id="MobiDB-lite"/>
    </source>
</evidence>
<evidence type="ECO:0000256" key="6">
    <source>
        <dbReference type="SAM" id="Phobius"/>
    </source>
</evidence>
<evidence type="ECO:0000256" key="1">
    <source>
        <dbReference type="ARBA" id="ARBA00004141"/>
    </source>
</evidence>
<sequence>MLTSWKVFLRDFSRLVRTPTLWILAIGVMVTPALYSWVNVAAFWDPYKNTQNIGVAVVNEDTGAASDLTGPLNVGEQLVDQLRDNDKLGWRFLSQDEADEAVRRGDVFAAITVPENFSASFISLFEGPYNQPTLRYQVNEKISAIGPKITDKGANTLEQTIGATFNEQVASAATQQLKNSGGKLSDRLQDASTNSAHSFGQTADTVAGSRGELDQVSERLAGARPTVAGAKDTLDSVSQTLSDAEKALDNVQSISSDVQGQLTSFSDSALDAYLQGTSALAEGSASANAAVGNVSGELEGALGRVGAATRGAEAATQQADQALEQLQSLPSNPGLPPQTAADLRQALSGLQERNASNSQVLQDLGGVQDSASTTLDSLRDASQALKDATAQTQQDSRGLADSASTALPALNSAISRVGATAGRLSGSLASQQTLVEQAKGLLDGVDKQLGQAQGVLTDFSEDLANIEDSLRTARIDVLGLGRAVAGDSILNTVEGLNTDEVARFMSSPAQMESHAVFPVQHYGSGMSSLFTSLTLWIGAFMLLVIFRTEVDPKGIKNITVAKAYFARFLLLAVFAIGQALIVSIGNLAIGVEHVSALAYVATTVAIGLCYLSIVYALVSTFGHVGRGIAVVFAFIQIPGASGLYPIEMTPDFFRVVHPLLPLTYGIAAMRETVGGFYDGHYVRYMATLIGMAAVAYLAGSFLRRALSSVNLVINDELAKGGLIVDEKVHLVSGRYRINDLLVALQDRSTFEKNNQSRWRSLRENSRIAMLITIAVAALLLLILGAASYFNEEEKAIFFGLACLVTLLAVGIICFIEYINQSLARTGHLAELSEDQLREHLREQSAHPHAYRLEERDEDAGPPRENQEQTGEMEQSGQGDKA</sequence>
<dbReference type="KEGG" id="cfc:CFLV_05580"/>
<feature type="region of interest" description="Disordered" evidence="5">
    <location>
        <begin position="178"/>
        <end position="210"/>
    </location>
</feature>
<organism evidence="8 9">
    <name type="scientific">Corynebacterium flavescens</name>
    <dbReference type="NCBI Taxonomy" id="28028"/>
    <lineage>
        <taxon>Bacteria</taxon>
        <taxon>Bacillati</taxon>
        <taxon>Actinomycetota</taxon>
        <taxon>Actinomycetes</taxon>
        <taxon>Mycobacteriales</taxon>
        <taxon>Corynebacteriaceae</taxon>
        <taxon>Corynebacterium</taxon>
    </lineage>
</organism>
<feature type="transmembrane region" description="Helical" evidence="6">
    <location>
        <begin position="568"/>
        <end position="590"/>
    </location>
</feature>
<dbReference type="InterPro" id="IPR017500">
    <property type="entry name" value="Phage_infect_YhgE_N"/>
</dbReference>
<feature type="transmembrane region" description="Helical" evidence="6">
    <location>
        <begin position="627"/>
        <end position="646"/>
    </location>
</feature>
<dbReference type="NCBIfam" id="TIGR03061">
    <property type="entry name" value="pip_yhgE_Nterm"/>
    <property type="match status" value="1"/>
</dbReference>
<dbReference type="GO" id="GO:0016020">
    <property type="term" value="C:membrane"/>
    <property type="evidence" value="ECO:0007669"/>
    <property type="project" value="UniProtKB-SubCell"/>
</dbReference>
<keyword evidence="2 6" id="KW-0812">Transmembrane</keyword>
<dbReference type="OrthoDB" id="9811483at2"/>
<keyword evidence="9" id="KW-1185">Reference proteome</keyword>